<feature type="region of interest" description="Disordered" evidence="2">
    <location>
        <begin position="579"/>
        <end position="614"/>
    </location>
</feature>
<feature type="compositionally biased region" description="Polar residues" evidence="2">
    <location>
        <begin position="13"/>
        <end position="24"/>
    </location>
</feature>
<feature type="region of interest" description="Disordered" evidence="2">
    <location>
        <begin position="472"/>
        <end position="526"/>
    </location>
</feature>
<feature type="region of interest" description="Disordered" evidence="2">
    <location>
        <begin position="836"/>
        <end position="876"/>
    </location>
</feature>
<feature type="compositionally biased region" description="Basic and acidic residues" evidence="2">
    <location>
        <begin position="65"/>
        <end position="75"/>
    </location>
</feature>
<feature type="compositionally biased region" description="Low complexity" evidence="2">
    <location>
        <begin position="339"/>
        <end position="352"/>
    </location>
</feature>
<feature type="compositionally biased region" description="Polar residues" evidence="2">
    <location>
        <begin position="287"/>
        <end position="297"/>
    </location>
</feature>
<evidence type="ECO:0000256" key="1">
    <source>
        <dbReference type="SAM" id="Coils"/>
    </source>
</evidence>
<feature type="compositionally biased region" description="Polar residues" evidence="2">
    <location>
        <begin position="318"/>
        <end position="333"/>
    </location>
</feature>
<feature type="compositionally biased region" description="Basic residues" evidence="2">
    <location>
        <begin position="477"/>
        <end position="488"/>
    </location>
</feature>
<protein>
    <submittedName>
        <fullName evidence="3">Uncharacterized protein</fullName>
    </submittedName>
</protein>
<feature type="region of interest" description="Disordered" evidence="2">
    <location>
        <begin position="429"/>
        <end position="453"/>
    </location>
</feature>
<dbReference type="EMBL" id="SSOP01000024">
    <property type="protein sequence ID" value="KAB5594147.1"/>
    <property type="molecule type" value="Genomic_DNA"/>
</dbReference>
<gene>
    <name evidence="3" type="ORF">CTheo_2363</name>
</gene>
<feature type="coiled-coil region" evidence="1">
    <location>
        <begin position="213"/>
        <end position="261"/>
    </location>
</feature>
<feature type="compositionally biased region" description="Low complexity" evidence="2">
    <location>
        <begin position="579"/>
        <end position="593"/>
    </location>
</feature>
<dbReference type="OrthoDB" id="2143914at2759"/>
<keyword evidence="4" id="KW-1185">Reference proteome</keyword>
<proteinExistence type="predicted"/>
<feature type="compositionally biased region" description="Polar residues" evidence="2">
    <location>
        <begin position="631"/>
        <end position="650"/>
    </location>
</feature>
<reference evidence="3 4" key="1">
    <citation type="journal article" date="2019" name="Fungal Biol. Biotechnol.">
        <title>Draft genome sequence of fastidious pathogen Ceratobasidium theobromae, which causes vascular-streak dieback in Theobroma cacao.</title>
        <authorList>
            <person name="Ali S.S."/>
            <person name="Asman A."/>
            <person name="Shao J."/>
            <person name="Firmansyah A.P."/>
            <person name="Susilo A.W."/>
            <person name="Rosmana A."/>
            <person name="McMahon P."/>
            <person name="Junaid M."/>
            <person name="Guest D."/>
            <person name="Kheng T.Y."/>
            <person name="Meinhardt L.W."/>
            <person name="Bailey B.A."/>
        </authorList>
    </citation>
    <scope>NUCLEOTIDE SEQUENCE [LARGE SCALE GENOMIC DNA]</scope>
    <source>
        <strain evidence="3 4">CT2</strain>
    </source>
</reference>
<dbReference type="AlphaFoldDB" id="A0A5N5QSE1"/>
<comment type="caution">
    <text evidence="3">The sequence shown here is derived from an EMBL/GenBank/DDBJ whole genome shotgun (WGS) entry which is preliminary data.</text>
</comment>
<feature type="region of interest" description="Disordered" evidence="2">
    <location>
        <begin position="1"/>
        <end position="75"/>
    </location>
</feature>
<feature type="region of interest" description="Disordered" evidence="2">
    <location>
        <begin position="287"/>
        <end position="365"/>
    </location>
</feature>
<dbReference type="Proteomes" id="UP000383932">
    <property type="component" value="Unassembled WGS sequence"/>
</dbReference>
<feature type="compositionally biased region" description="Basic and acidic residues" evidence="2">
    <location>
        <begin position="495"/>
        <end position="507"/>
    </location>
</feature>
<evidence type="ECO:0000313" key="3">
    <source>
        <dbReference type="EMBL" id="KAB5594147.1"/>
    </source>
</evidence>
<feature type="region of interest" description="Disordered" evidence="2">
    <location>
        <begin position="767"/>
        <end position="824"/>
    </location>
</feature>
<sequence>MRASTKRPRERSLSPTLSATTNGASARGLELEEPSLSFSDLIRPLSATPSPEPSLHFGTPSRKSKSCELEEGIPERRDLYNQVSSSGEEDGEDFIDDSKVAEMRETVIAWGLCGDESGFEQSSSSRERQLAMMVMALTHPARPTASQIAAQAEHIRSLLAERSVMIRQLEDLSEFRHADRLGFERTAQALNARLTQKNAKWNGTTASIGETIYQDERSRNAELHAQNEKLNAENSRLEHELQDARREITGLKQSIEELRVNILIRQVISHATVSVPKITVFNRPHTLSASLPNTSHETVTPPTPNPRGRPRKYPLPSPTGNQSFQAPTHSNPGAQLPVSSTSILNTNTSTSTQPPPEKRMRAAQPDARAELLLAAARRVGKDRIFKVLDGAEASHLNGKDDPKPNAEAALMQPGHSTLSLQHSPTQALMSHHESPSMNGTEPAAMRRGRQSRASISLPASAYHQFSQFLVEDSGRSHSGRGRSSKLRATKSAQEASRHAPESSKMADVRGTPRSPAIQTGNASRRAHTQQVVVAFTGDPQVDAQACLASFVAQYPGIHPVPVWSTTKIGCYPNPEDVHAPQTAPPTAAATTAADSGISGTVQVTPDRSAGDSRSKGLEHLLTAARTVLRARSQSGSPTPQRQLTSNSTLASPHHISTRVRHSPFPESHYTLPTSRRHSSPIPQSADSDTEPDEPGSPRGRPRVYSALDVLADQAAAVRTSSPDLPTDQPIPSPDLYEHLLQQSIQFPATPEPHATLLVPSNTLLSSSPMTAIPTSDPPRPSSSNTSPPTFDVTGSQRRALSEDPPQLAEMGIPESGQGMRQDETNVIEDRPMGVDAHWAPSRTQLPTMPSPDSHALRTPPRSEKLRGKQRACGGSA</sequence>
<name>A0A5N5QSE1_9AGAM</name>
<accession>A0A5N5QSE1</accession>
<evidence type="ECO:0000313" key="4">
    <source>
        <dbReference type="Proteomes" id="UP000383932"/>
    </source>
</evidence>
<keyword evidence="1" id="KW-0175">Coiled coil</keyword>
<organism evidence="3 4">
    <name type="scientific">Ceratobasidium theobromae</name>
    <dbReference type="NCBI Taxonomy" id="1582974"/>
    <lineage>
        <taxon>Eukaryota</taxon>
        <taxon>Fungi</taxon>
        <taxon>Dikarya</taxon>
        <taxon>Basidiomycota</taxon>
        <taxon>Agaricomycotina</taxon>
        <taxon>Agaricomycetes</taxon>
        <taxon>Cantharellales</taxon>
        <taxon>Ceratobasidiaceae</taxon>
        <taxon>Ceratobasidium</taxon>
    </lineage>
</organism>
<feature type="compositionally biased region" description="Pro residues" evidence="2">
    <location>
        <begin position="301"/>
        <end position="317"/>
    </location>
</feature>
<feature type="region of interest" description="Disordered" evidence="2">
    <location>
        <begin position="629"/>
        <end position="702"/>
    </location>
</feature>
<evidence type="ECO:0000256" key="2">
    <source>
        <dbReference type="SAM" id="MobiDB-lite"/>
    </source>
</evidence>